<evidence type="ECO:0000259" key="3">
    <source>
        <dbReference type="Pfam" id="PF16347"/>
    </source>
</evidence>
<feature type="domain" description="N-sulphoglucosamine sulphohydrolase C-terminal" evidence="3">
    <location>
        <begin position="77"/>
        <end position="211"/>
    </location>
</feature>
<dbReference type="GO" id="GO:0008484">
    <property type="term" value="F:sulfuric ester hydrolase activity"/>
    <property type="evidence" value="ECO:0007669"/>
    <property type="project" value="TreeGrafter"/>
</dbReference>
<protein>
    <recommendedName>
        <fullName evidence="3">N-sulphoglucosamine sulphohydrolase C-terminal domain-containing protein</fullName>
    </recommendedName>
</protein>
<evidence type="ECO:0000256" key="1">
    <source>
        <dbReference type="ARBA" id="ARBA00022723"/>
    </source>
</evidence>
<dbReference type="SUPFAM" id="SSF53649">
    <property type="entry name" value="Alkaline phosphatase-like"/>
    <property type="match status" value="1"/>
</dbReference>
<evidence type="ECO:0000256" key="2">
    <source>
        <dbReference type="ARBA" id="ARBA00022801"/>
    </source>
</evidence>
<dbReference type="STRING" id="282683.SAMN04488105_10522"/>
<dbReference type="GO" id="GO:0046872">
    <property type="term" value="F:metal ion binding"/>
    <property type="evidence" value="ECO:0007669"/>
    <property type="project" value="UniProtKB-KW"/>
</dbReference>
<dbReference type="InterPro" id="IPR032506">
    <property type="entry name" value="SGSH_C"/>
</dbReference>
<accession>A0A1G7DZ90</accession>
<dbReference type="Gene3D" id="3.40.720.10">
    <property type="entry name" value="Alkaline Phosphatase, subunit A"/>
    <property type="match status" value="1"/>
</dbReference>
<dbReference type="OrthoDB" id="9795675at2"/>
<evidence type="ECO:0000313" key="4">
    <source>
        <dbReference type="EMBL" id="SDE56734.1"/>
    </source>
</evidence>
<organism evidence="4 5">
    <name type="scientific">Salipiger thiooxidans</name>
    <dbReference type="NCBI Taxonomy" id="282683"/>
    <lineage>
        <taxon>Bacteria</taxon>
        <taxon>Pseudomonadati</taxon>
        <taxon>Pseudomonadota</taxon>
        <taxon>Alphaproteobacteria</taxon>
        <taxon>Rhodobacterales</taxon>
        <taxon>Roseobacteraceae</taxon>
        <taxon>Salipiger</taxon>
    </lineage>
</organism>
<gene>
    <name evidence="4" type="ORF">SAMN04488105_10522</name>
</gene>
<keyword evidence="5" id="KW-1185">Reference proteome</keyword>
<sequence>MLPRPETRPGLHCANGELSEAVRNDLTSPDYRLEEPSFWAGESPAAPTPFYGVHHVELVTGHGDHLGDHQLLFKGSEQYEQITRVPFIWADPASDRRGRCDRLGQTLDIGATFHERARIEQAWGLQGRDLMAEGSPPDSVLIQYAHQAPMDGIGVRPNVHSLRDARYRISVFEGLPRGELYELETDPAELCNLWDDPGAAAQKARLLERFLRAELAHTETAPATVARA</sequence>
<keyword evidence="1" id="KW-0479">Metal-binding</keyword>
<dbReference type="Pfam" id="PF16347">
    <property type="entry name" value="SGSH_C"/>
    <property type="match status" value="1"/>
</dbReference>
<dbReference type="GO" id="GO:0005737">
    <property type="term" value="C:cytoplasm"/>
    <property type="evidence" value="ECO:0007669"/>
    <property type="project" value="TreeGrafter"/>
</dbReference>
<keyword evidence="2" id="KW-0378">Hydrolase</keyword>
<reference evidence="5" key="1">
    <citation type="submission" date="2016-10" db="EMBL/GenBank/DDBJ databases">
        <authorList>
            <person name="Varghese N."/>
            <person name="Submissions S."/>
        </authorList>
    </citation>
    <scope>NUCLEOTIDE SEQUENCE [LARGE SCALE GENOMIC DNA]</scope>
    <source>
        <strain evidence="5">DSM 10146</strain>
    </source>
</reference>
<dbReference type="PANTHER" id="PTHR45953:SF1">
    <property type="entry name" value="IDURONATE 2-SULFATASE"/>
    <property type="match status" value="1"/>
</dbReference>
<name>A0A1G7DZ90_9RHOB</name>
<dbReference type="Proteomes" id="UP000198994">
    <property type="component" value="Unassembled WGS sequence"/>
</dbReference>
<dbReference type="AlphaFoldDB" id="A0A1G7DZ90"/>
<dbReference type="InterPro" id="IPR017850">
    <property type="entry name" value="Alkaline_phosphatase_core_sf"/>
</dbReference>
<dbReference type="RefSeq" id="WP_089957822.1">
    <property type="nucleotide sequence ID" value="NZ_FNAV01000005.1"/>
</dbReference>
<proteinExistence type="predicted"/>
<dbReference type="PANTHER" id="PTHR45953">
    <property type="entry name" value="IDURONATE 2-SULFATASE"/>
    <property type="match status" value="1"/>
</dbReference>
<dbReference type="EMBL" id="FNAV01000005">
    <property type="protein sequence ID" value="SDE56734.1"/>
    <property type="molecule type" value="Genomic_DNA"/>
</dbReference>
<evidence type="ECO:0000313" key="5">
    <source>
        <dbReference type="Proteomes" id="UP000198994"/>
    </source>
</evidence>